<dbReference type="Gene3D" id="3.40.50.720">
    <property type="entry name" value="NAD(P)-binding Rossmann-like Domain"/>
    <property type="match status" value="1"/>
</dbReference>
<reference evidence="9 10" key="1">
    <citation type="submission" date="2007-05" db="EMBL/GenBank/DDBJ databases">
        <title>Complete sequence of Geobacter uraniireducens Rf4.</title>
        <authorList>
            <consortium name="US DOE Joint Genome Institute"/>
            <person name="Copeland A."/>
            <person name="Lucas S."/>
            <person name="Lapidus A."/>
            <person name="Barry K."/>
            <person name="Detter J.C."/>
            <person name="Glavina del Rio T."/>
            <person name="Hammon N."/>
            <person name="Israni S."/>
            <person name="Dalin E."/>
            <person name="Tice H."/>
            <person name="Pitluck S."/>
            <person name="Chertkov O."/>
            <person name="Brettin T."/>
            <person name="Bruce D."/>
            <person name="Han C."/>
            <person name="Schmutz J."/>
            <person name="Larimer F."/>
            <person name="Land M."/>
            <person name="Hauser L."/>
            <person name="Kyrpides N."/>
            <person name="Mikhailova N."/>
            <person name="Shelobolina E."/>
            <person name="Aklujkar M."/>
            <person name="Lovley D."/>
            <person name="Richardson P."/>
        </authorList>
    </citation>
    <scope>NUCLEOTIDE SEQUENCE [LARGE SCALE GENOMIC DNA]</scope>
    <source>
        <strain evidence="9 10">Rf4</strain>
    </source>
</reference>
<dbReference type="KEGG" id="gur:Gura_3177"/>
<keyword evidence="5 7" id="KW-1133">Transmembrane helix</keyword>
<dbReference type="PANTHER" id="PTHR30576">
    <property type="entry name" value="COLANIC BIOSYNTHESIS UDP-GLUCOSE LIPID CARRIER TRANSFERASE"/>
    <property type="match status" value="1"/>
</dbReference>
<protein>
    <submittedName>
        <fullName evidence="9">Undecaprenyl-phosphate galactose phosphotransferase</fullName>
        <ecNumber evidence="9">2.7.8.6</ecNumber>
    </submittedName>
</protein>
<dbReference type="InterPro" id="IPR003362">
    <property type="entry name" value="Bact_transf"/>
</dbReference>
<organism evidence="9 10">
    <name type="scientific">Geotalea uraniireducens (strain Rf4)</name>
    <name type="common">Geobacter uraniireducens</name>
    <dbReference type="NCBI Taxonomy" id="351605"/>
    <lineage>
        <taxon>Bacteria</taxon>
        <taxon>Pseudomonadati</taxon>
        <taxon>Thermodesulfobacteriota</taxon>
        <taxon>Desulfuromonadia</taxon>
        <taxon>Geobacterales</taxon>
        <taxon>Geobacteraceae</taxon>
        <taxon>Geotalea</taxon>
    </lineage>
</organism>
<keyword evidence="4 7" id="KW-0812">Transmembrane</keyword>
<dbReference type="InterPro" id="IPR017475">
    <property type="entry name" value="EPS_sugar_tfrase"/>
</dbReference>
<dbReference type="EC" id="2.7.8.6" evidence="9"/>
<accession>A5G6C0</accession>
<feature type="transmembrane region" description="Helical" evidence="7">
    <location>
        <begin position="12"/>
        <end position="32"/>
    </location>
</feature>
<dbReference type="GO" id="GO:0047360">
    <property type="term" value="F:undecaprenyl-phosphate galactose phosphotransferase activity"/>
    <property type="evidence" value="ECO:0007669"/>
    <property type="project" value="UniProtKB-EC"/>
</dbReference>
<gene>
    <name evidence="9" type="ordered locus">Gura_3177</name>
</gene>
<comment type="similarity">
    <text evidence="2">Belongs to the bacterial sugar transferase family.</text>
</comment>
<keyword evidence="3 9" id="KW-0808">Transferase</keyword>
<dbReference type="Proteomes" id="UP000006695">
    <property type="component" value="Chromosome"/>
</dbReference>
<evidence type="ECO:0000256" key="2">
    <source>
        <dbReference type="ARBA" id="ARBA00006464"/>
    </source>
</evidence>
<evidence type="ECO:0000256" key="7">
    <source>
        <dbReference type="SAM" id="Phobius"/>
    </source>
</evidence>
<keyword evidence="10" id="KW-1185">Reference proteome</keyword>
<proteinExistence type="inferred from homology"/>
<feature type="transmembrane region" description="Helical" evidence="7">
    <location>
        <begin position="44"/>
        <end position="64"/>
    </location>
</feature>
<evidence type="ECO:0000259" key="8">
    <source>
        <dbReference type="Pfam" id="PF02397"/>
    </source>
</evidence>
<feature type="domain" description="Bacterial sugar transferase" evidence="8">
    <location>
        <begin position="275"/>
        <end position="463"/>
    </location>
</feature>
<dbReference type="Pfam" id="PF13727">
    <property type="entry name" value="CoA_binding_3"/>
    <property type="match status" value="1"/>
</dbReference>
<evidence type="ECO:0000256" key="4">
    <source>
        <dbReference type="ARBA" id="ARBA00022692"/>
    </source>
</evidence>
<feature type="transmembrane region" description="Helical" evidence="7">
    <location>
        <begin position="280"/>
        <end position="301"/>
    </location>
</feature>
<feature type="transmembrane region" description="Helical" evidence="7">
    <location>
        <begin position="76"/>
        <end position="98"/>
    </location>
</feature>
<feature type="transmembrane region" description="Helical" evidence="7">
    <location>
        <begin position="110"/>
        <end position="133"/>
    </location>
</feature>
<dbReference type="Pfam" id="PF02397">
    <property type="entry name" value="Bac_transf"/>
    <property type="match status" value="1"/>
</dbReference>
<dbReference type="HOGENOM" id="CLU_024920_3_4_7"/>
<evidence type="ECO:0000256" key="6">
    <source>
        <dbReference type="ARBA" id="ARBA00023136"/>
    </source>
</evidence>
<evidence type="ECO:0000256" key="3">
    <source>
        <dbReference type="ARBA" id="ARBA00022679"/>
    </source>
</evidence>
<dbReference type="OrthoDB" id="9808602at2"/>
<comment type="subcellular location">
    <subcellularLocation>
        <location evidence="1">Membrane</location>
        <topology evidence="1">Multi-pass membrane protein</topology>
    </subcellularLocation>
</comment>
<dbReference type="RefSeq" id="WP_011940004.1">
    <property type="nucleotide sequence ID" value="NC_009483.1"/>
</dbReference>
<dbReference type="STRING" id="351605.Gura_3177"/>
<dbReference type="EMBL" id="CP000698">
    <property type="protein sequence ID" value="ABQ27338.1"/>
    <property type="molecule type" value="Genomic_DNA"/>
</dbReference>
<evidence type="ECO:0000256" key="1">
    <source>
        <dbReference type="ARBA" id="ARBA00004141"/>
    </source>
</evidence>
<sequence length="469" mass="53460">MLKQQAKLFNRIAAVTDLVTVLAAFVMAYHARKLAGGLSELRDYLWILLFAIPTWYFLMAHFGLYASMRTRPLGQILASLMKVNAIGGIVISSVIYFIEPHGLSRGLIGSFLVFSFFLLSLDKIALKLCLAYIRRQGYNTRNILIVGTDDKARCFCELVGQHDDWGLKVAGVLELADESEIGALAAPNLLGQLDDLVEVCKENTVDEVVFCVSRQTLPDMEDYLRELEEMGITVRMVLDFYDAPRSRTELSLFHDAVPMLTFYCKAFDTDQLFLKRCLDIIGAVVGLLATAILFPFIAVAIKINSKGPFFFGQQRVGESGRTFKCWKFRSMYLDAEARKNELMHLNEMNGAIFKIKDDPRITRVGKFIRKTSLDELPQFWNVLRGEMSLVGTRPPTPDEVANYQNWHRKRICIKPGITGLWQVSGRNQIQDFDEVVRLDLEYIDRWTLWLDIKILLKTFWVVFARSGSC</sequence>
<keyword evidence="6 7" id="KW-0472">Membrane</keyword>
<dbReference type="GO" id="GO:0016020">
    <property type="term" value="C:membrane"/>
    <property type="evidence" value="ECO:0007669"/>
    <property type="project" value="UniProtKB-SubCell"/>
</dbReference>
<dbReference type="AlphaFoldDB" id="A5G6C0"/>
<dbReference type="NCBIfam" id="TIGR03025">
    <property type="entry name" value="EPS_sugtrans"/>
    <property type="match status" value="1"/>
</dbReference>
<evidence type="ECO:0000313" key="10">
    <source>
        <dbReference type="Proteomes" id="UP000006695"/>
    </source>
</evidence>
<name>A5G6C0_GEOUR</name>
<evidence type="ECO:0000256" key="5">
    <source>
        <dbReference type="ARBA" id="ARBA00022989"/>
    </source>
</evidence>
<evidence type="ECO:0000313" key="9">
    <source>
        <dbReference type="EMBL" id="ABQ27338.1"/>
    </source>
</evidence>
<dbReference type="PANTHER" id="PTHR30576:SF10">
    <property type="entry name" value="SLL5057 PROTEIN"/>
    <property type="match status" value="1"/>
</dbReference>